<dbReference type="Proteomes" id="UP000236161">
    <property type="component" value="Unassembled WGS sequence"/>
</dbReference>
<accession>A0A2I0ASV9</accession>
<dbReference type="PANTHER" id="PTHR46371">
    <property type="entry name" value="OS04G0464100 PROTEIN"/>
    <property type="match status" value="1"/>
</dbReference>
<organism evidence="2 3">
    <name type="scientific">Apostasia shenzhenica</name>
    <dbReference type="NCBI Taxonomy" id="1088818"/>
    <lineage>
        <taxon>Eukaryota</taxon>
        <taxon>Viridiplantae</taxon>
        <taxon>Streptophyta</taxon>
        <taxon>Embryophyta</taxon>
        <taxon>Tracheophyta</taxon>
        <taxon>Spermatophyta</taxon>
        <taxon>Magnoliopsida</taxon>
        <taxon>Liliopsida</taxon>
        <taxon>Asparagales</taxon>
        <taxon>Orchidaceae</taxon>
        <taxon>Apostasioideae</taxon>
        <taxon>Apostasia</taxon>
    </lineage>
</organism>
<evidence type="ECO:0008006" key="4">
    <source>
        <dbReference type="Google" id="ProtNLM"/>
    </source>
</evidence>
<dbReference type="OrthoDB" id="749663at2759"/>
<dbReference type="STRING" id="1088818.A0A2I0ASV9"/>
<evidence type="ECO:0000256" key="1">
    <source>
        <dbReference type="SAM" id="MobiDB-lite"/>
    </source>
</evidence>
<evidence type="ECO:0000313" key="3">
    <source>
        <dbReference type="Proteomes" id="UP000236161"/>
    </source>
</evidence>
<evidence type="ECO:0000313" key="2">
    <source>
        <dbReference type="EMBL" id="PKA58634.1"/>
    </source>
</evidence>
<feature type="compositionally biased region" description="Low complexity" evidence="1">
    <location>
        <begin position="252"/>
        <end position="263"/>
    </location>
</feature>
<dbReference type="AlphaFoldDB" id="A0A2I0ASV9"/>
<gene>
    <name evidence="2" type="ORF">AXF42_Ash008921</name>
</gene>
<dbReference type="Gene3D" id="3.30.70.100">
    <property type="match status" value="1"/>
</dbReference>
<keyword evidence="3" id="KW-1185">Reference proteome</keyword>
<dbReference type="EMBL" id="KZ451951">
    <property type="protein sequence ID" value="PKA58634.1"/>
    <property type="molecule type" value="Genomic_DNA"/>
</dbReference>
<sequence>MVLKLSMEDDRKRAKALKAAVGLAGVVSAALDGEKLTVVGDGVDSVELTMVLRKKMGYAELLTVGSAEEKKEEGKKGGDGVISLQQFQQMEWPPATYYVPAGGGGAVVGQTPYYVYGDMREPSYDESSCSIMPCLRGLCVIFHVDGPDEEAWIQLQHAPPIIVKRIDARARLPRVPEWPINICEAPVGSSVDQRRNCAGEGARAAPSVGGAIMVADDKVQPIKESAGDLPSVPSLGVQEAPLSERGNVAPLTSSSGPSTSPGDSSGGQRGPGSVSSSAQYFARNVCSHLDKIEARLASKGQVAVLEQKSAILEQKSAILEGKMEEVLSSSEAGIVRGGEDDR</sequence>
<reference evidence="2 3" key="1">
    <citation type="journal article" date="2017" name="Nature">
        <title>The Apostasia genome and the evolution of orchids.</title>
        <authorList>
            <person name="Zhang G.Q."/>
            <person name="Liu K.W."/>
            <person name="Li Z."/>
            <person name="Lohaus R."/>
            <person name="Hsiao Y.Y."/>
            <person name="Niu S.C."/>
            <person name="Wang J.Y."/>
            <person name="Lin Y.C."/>
            <person name="Xu Q."/>
            <person name="Chen L.J."/>
            <person name="Yoshida K."/>
            <person name="Fujiwara S."/>
            <person name="Wang Z.W."/>
            <person name="Zhang Y.Q."/>
            <person name="Mitsuda N."/>
            <person name="Wang M."/>
            <person name="Liu G.H."/>
            <person name="Pecoraro L."/>
            <person name="Huang H.X."/>
            <person name="Xiao X.J."/>
            <person name="Lin M."/>
            <person name="Wu X.Y."/>
            <person name="Wu W.L."/>
            <person name="Chen Y.Y."/>
            <person name="Chang S.B."/>
            <person name="Sakamoto S."/>
            <person name="Ohme-Takagi M."/>
            <person name="Yagi M."/>
            <person name="Zeng S.J."/>
            <person name="Shen C.Y."/>
            <person name="Yeh C.M."/>
            <person name="Luo Y.B."/>
            <person name="Tsai W.C."/>
            <person name="Van de Peer Y."/>
            <person name="Liu Z.J."/>
        </authorList>
    </citation>
    <scope>NUCLEOTIDE SEQUENCE [LARGE SCALE GENOMIC DNA]</scope>
    <source>
        <strain evidence="3">cv. Shenzhen</strain>
        <tissue evidence="2">Stem</tissue>
    </source>
</reference>
<protein>
    <recommendedName>
        <fullName evidence="4">HMA domain-containing protein</fullName>
    </recommendedName>
</protein>
<feature type="region of interest" description="Disordered" evidence="1">
    <location>
        <begin position="243"/>
        <end position="276"/>
    </location>
</feature>
<proteinExistence type="predicted"/>
<name>A0A2I0ASV9_9ASPA</name>
<dbReference type="InterPro" id="IPR044296">
    <property type="entry name" value="HIPP46"/>
</dbReference>